<evidence type="ECO:0000256" key="2">
    <source>
        <dbReference type="ARBA" id="ARBA00023015"/>
    </source>
</evidence>
<evidence type="ECO:0000256" key="4">
    <source>
        <dbReference type="ARBA" id="ARBA00023242"/>
    </source>
</evidence>
<dbReference type="GO" id="GO:0000976">
    <property type="term" value="F:transcription cis-regulatory region binding"/>
    <property type="evidence" value="ECO:0007669"/>
    <property type="project" value="TreeGrafter"/>
</dbReference>
<evidence type="ECO:0000313" key="8">
    <source>
        <dbReference type="EMBL" id="KAF8730715.1"/>
    </source>
</evidence>
<dbReference type="Gene3D" id="1.10.20.10">
    <property type="entry name" value="Histone, subunit A"/>
    <property type="match status" value="1"/>
</dbReference>
<dbReference type="SUPFAM" id="SSF47113">
    <property type="entry name" value="Histone-fold"/>
    <property type="match status" value="1"/>
</dbReference>
<comment type="subcellular location">
    <subcellularLocation>
        <location evidence="1">Nucleus</location>
    </subcellularLocation>
</comment>
<evidence type="ECO:0000259" key="7">
    <source>
        <dbReference type="Pfam" id="PF00125"/>
    </source>
</evidence>
<dbReference type="AlphaFoldDB" id="A0A835F727"/>
<dbReference type="Pfam" id="PF00125">
    <property type="entry name" value="Histone"/>
    <property type="match status" value="1"/>
</dbReference>
<accession>A0A835F727</accession>
<evidence type="ECO:0000313" key="9">
    <source>
        <dbReference type="Proteomes" id="UP000636709"/>
    </source>
</evidence>
<proteinExistence type="inferred from homology"/>
<comment type="similarity">
    <text evidence="5">Belongs to the NFYC/HAP5 subunit family.</text>
</comment>
<organism evidence="8 9">
    <name type="scientific">Digitaria exilis</name>
    <dbReference type="NCBI Taxonomy" id="1010633"/>
    <lineage>
        <taxon>Eukaryota</taxon>
        <taxon>Viridiplantae</taxon>
        <taxon>Streptophyta</taxon>
        <taxon>Embryophyta</taxon>
        <taxon>Tracheophyta</taxon>
        <taxon>Spermatophyta</taxon>
        <taxon>Magnoliopsida</taxon>
        <taxon>Liliopsida</taxon>
        <taxon>Poales</taxon>
        <taxon>Poaceae</taxon>
        <taxon>PACMAD clade</taxon>
        <taxon>Panicoideae</taxon>
        <taxon>Panicodae</taxon>
        <taxon>Paniceae</taxon>
        <taxon>Anthephorinae</taxon>
        <taxon>Digitaria</taxon>
    </lineage>
</organism>
<keyword evidence="3" id="KW-0804">Transcription</keyword>
<evidence type="ECO:0000256" key="3">
    <source>
        <dbReference type="ARBA" id="ARBA00023163"/>
    </source>
</evidence>
<reference evidence="8" key="1">
    <citation type="submission" date="2020-07" db="EMBL/GenBank/DDBJ databases">
        <title>Genome sequence and genetic diversity analysis of an under-domesticated orphan crop, white fonio (Digitaria exilis).</title>
        <authorList>
            <person name="Bennetzen J.L."/>
            <person name="Chen S."/>
            <person name="Ma X."/>
            <person name="Wang X."/>
            <person name="Yssel A.E.J."/>
            <person name="Chaluvadi S.R."/>
            <person name="Johnson M."/>
            <person name="Gangashetty P."/>
            <person name="Hamidou F."/>
            <person name="Sanogo M.D."/>
            <person name="Zwaenepoel A."/>
            <person name="Wallace J."/>
            <person name="Van De Peer Y."/>
            <person name="Van Deynze A."/>
        </authorList>
    </citation>
    <scope>NUCLEOTIDE SEQUENCE</scope>
    <source>
        <tissue evidence="8">Leaves</tissue>
    </source>
</reference>
<keyword evidence="2" id="KW-0805">Transcription regulation</keyword>
<dbReference type="PANTHER" id="PTHR10252">
    <property type="entry name" value="HISTONE-LIKE TRANSCRIPTION FACTOR CCAAT-RELATED"/>
    <property type="match status" value="1"/>
</dbReference>
<dbReference type="InterPro" id="IPR007125">
    <property type="entry name" value="H2A/H2B/H3"/>
</dbReference>
<dbReference type="EMBL" id="JACEFO010001613">
    <property type="protein sequence ID" value="KAF8730715.1"/>
    <property type="molecule type" value="Genomic_DNA"/>
</dbReference>
<keyword evidence="9" id="KW-1185">Reference proteome</keyword>
<dbReference type="GO" id="GO:0046982">
    <property type="term" value="F:protein heterodimerization activity"/>
    <property type="evidence" value="ECO:0007669"/>
    <property type="project" value="InterPro"/>
</dbReference>
<dbReference type="InterPro" id="IPR009072">
    <property type="entry name" value="Histone-fold"/>
</dbReference>
<keyword evidence="4" id="KW-0539">Nucleus</keyword>
<evidence type="ECO:0000256" key="1">
    <source>
        <dbReference type="ARBA" id="ARBA00004123"/>
    </source>
</evidence>
<dbReference type="InterPro" id="IPR050568">
    <property type="entry name" value="Transcr_DNA_Rep_Reg"/>
</dbReference>
<feature type="domain" description="Core Histone H2A/H2B/H3" evidence="7">
    <location>
        <begin position="46"/>
        <end position="115"/>
    </location>
</feature>
<evidence type="ECO:0000256" key="6">
    <source>
        <dbReference type="SAM" id="MobiDB-lite"/>
    </source>
</evidence>
<evidence type="ECO:0000256" key="5">
    <source>
        <dbReference type="ARBA" id="ARBA00038129"/>
    </source>
</evidence>
<comment type="caution">
    <text evidence="8">The sequence shown here is derived from an EMBL/GenBank/DDBJ whole genome shotgun (WGS) entry which is preliminary data.</text>
</comment>
<name>A0A835F727_9POAL</name>
<dbReference type="PANTHER" id="PTHR10252:SF136">
    <property type="entry name" value="TRANSCRIPTION FACTOR CBF_NF-Y_ARCHAEAL HISTONE DOMAIN-CONTAINING PROTEIN"/>
    <property type="match status" value="1"/>
</dbReference>
<protein>
    <recommendedName>
        <fullName evidence="7">Core Histone H2A/H2B/H3 domain-containing protein</fullName>
    </recommendedName>
</protein>
<dbReference type="Gramene" id="Dexi8B01G0007010.1">
    <property type="protein sequence ID" value="Dexi8B01G0007010.1:cds"/>
    <property type="gene ID" value="Dexi8B01G0007010"/>
</dbReference>
<dbReference type="OrthoDB" id="636685at2759"/>
<dbReference type="Proteomes" id="UP000636709">
    <property type="component" value="Unassembled WGS sequence"/>
</dbReference>
<feature type="region of interest" description="Disordered" evidence="6">
    <location>
        <begin position="1"/>
        <end position="26"/>
    </location>
</feature>
<sequence>MAIGSMEGAGHPQEFHGSPPTALPSAQQQELDDFWRKIQEDIENTMDFNNHILPMSYVAEIIRDYQGSFMMSSDTPPVLTKLVEIFTQELTVRASMCAKSHERTTILESDIYEAINSVESYVFLNDVLQRPRANHDQAPMSSNVPQLQQESHFLAATSTLTGNGPSDPFFKLGEQAFQFPEDNLVPTIRVQPDHLELKNDEDLNMPGT</sequence>
<dbReference type="GO" id="GO:0005634">
    <property type="term" value="C:nucleus"/>
    <property type="evidence" value="ECO:0007669"/>
    <property type="project" value="UniProtKB-SubCell"/>
</dbReference>
<gene>
    <name evidence="8" type="ORF">HU200_016576</name>
</gene>
<dbReference type="GO" id="GO:0006355">
    <property type="term" value="P:regulation of DNA-templated transcription"/>
    <property type="evidence" value="ECO:0007669"/>
    <property type="project" value="TreeGrafter"/>
</dbReference>